<reference evidence="3" key="1">
    <citation type="submission" date="2022-12" db="EMBL/GenBank/DDBJ databases">
        <title>Draft genome assemblies for two species of Escallonia (Escalloniales).</title>
        <authorList>
            <person name="Chanderbali A."/>
            <person name="Dervinis C."/>
            <person name="Anghel I."/>
            <person name="Soltis D."/>
            <person name="Soltis P."/>
            <person name="Zapata F."/>
        </authorList>
    </citation>
    <scope>NUCLEOTIDE SEQUENCE</scope>
    <source>
        <strain evidence="3">UCBG92.1500</strain>
        <tissue evidence="3">Leaf</tissue>
    </source>
</reference>
<name>A0AA88RVD4_9ASTE</name>
<accession>A0AA88RVD4</accession>
<keyword evidence="2" id="KW-0472">Membrane</keyword>
<proteinExistence type="predicted"/>
<keyword evidence="4" id="KW-1185">Reference proteome</keyword>
<feature type="transmembrane region" description="Helical" evidence="2">
    <location>
        <begin position="20"/>
        <end position="40"/>
    </location>
</feature>
<keyword evidence="2" id="KW-0812">Transmembrane</keyword>
<organism evidence="3 4">
    <name type="scientific">Escallonia rubra</name>
    <dbReference type="NCBI Taxonomy" id="112253"/>
    <lineage>
        <taxon>Eukaryota</taxon>
        <taxon>Viridiplantae</taxon>
        <taxon>Streptophyta</taxon>
        <taxon>Embryophyta</taxon>
        <taxon>Tracheophyta</taxon>
        <taxon>Spermatophyta</taxon>
        <taxon>Magnoliopsida</taxon>
        <taxon>eudicotyledons</taxon>
        <taxon>Gunneridae</taxon>
        <taxon>Pentapetalae</taxon>
        <taxon>asterids</taxon>
        <taxon>campanulids</taxon>
        <taxon>Escalloniales</taxon>
        <taxon>Escalloniaceae</taxon>
        <taxon>Escallonia</taxon>
    </lineage>
</organism>
<dbReference type="AlphaFoldDB" id="A0AA88RVD4"/>
<sequence>MWPSNSKLKWSSLSTTTTSSILVLLILSPLILIPVIACTLGHGRSWVSLSSQLTWMPSSYAGEVKSPLDSSILNASFQHKLLDKDTDDLQPPSAEEKKEKMMHDLSSNGSFANAKKVLLKRYSRLERLEASLAKARNAIKEAAQNRNMTSSHEDPDYVPQGPVYRNANAFHRYL</sequence>
<feature type="region of interest" description="Disordered" evidence="1">
    <location>
        <begin position="143"/>
        <end position="162"/>
    </location>
</feature>
<dbReference type="Proteomes" id="UP001187471">
    <property type="component" value="Unassembled WGS sequence"/>
</dbReference>
<evidence type="ECO:0000313" key="4">
    <source>
        <dbReference type="Proteomes" id="UP001187471"/>
    </source>
</evidence>
<keyword evidence="2" id="KW-1133">Transmembrane helix</keyword>
<feature type="region of interest" description="Disordered" evidence="1">
    <location>
        <begin position="84"/>
        <end position="104"/>
    </location>
</feature>
<gene>
    <name evidence="3" type="ORF">RJ640_011864</name>
</gene>
<comment type="caution">
    <text evidence="3">The sequence shown here is derived from an EMBL/GenBank/DDBJ whole genome shotgun (WGS) entry which is preliminary data.</text>
</comment>
<evidence type="ECO:0000256" key="2">
    <source>
        <dbReference type="SAM" id="Phobius"/>
    </source>
</evidence>
<dbReference type="EMBL" id="JAVXUO010001062">
    <property type="protein sequence ID" value="KAK2986426.1"/>
    <property type="molecule type" value="Genomic_DNA"/>
</dbReference>
<feature type="compositionally biased region" description="Basic and acidic residues" evidence="1">
    <location>
        <begin position="94"/>
        <end position="103"/>
    </location>
</feature>
<evidence type="ECO:0000313" key="3">
    <source>
        <dbReference type="EMBL" id="KAK2986426.1"/>
    </source>
</evidence>
<protein>
    <submittedName>
        <fullName evidence="3">Uncharacterized protein</fullName>
    </submittedName>
</protein>
<evidence type="ECO:0000256" key="1">
    <source>
        <dbReference type="SAM" id="MobiDB-lite"/>
    </source>
</evidence>